<dbReference type="KEGG" id="psoj:PHYSODRAFT_517241"/>
<reference evidence="1 2" key="1">
    <citation type="journal article" date="2006" name="Science">
        <title>Phytophthora genome sequences uncover evolutionary origins and mechanisms of pathogenesis.</title>
        <authorList>
            <person name="Tyler B.M."/>
            <person name="Tripathy S."/>
            <person name="Zhang X."/>
            <person name="Dehal P."/>
            <person name="Jiang R.H."/>
            <person name="Aerts A."/>
            <person name="Arredondo F.D."/>
            <person name="Baxter L."/>
            <person name="Bensasson D."/>
            <person name="Beynon J.L."/>
            <person name="Chapman J."/>
            <person name="Damasceno C.M."/>
            <person name="Dorrance A.E."/>
            <person name="Dou D."/>
            <person name="Dickerman A.W."/>
            <person name="Dubchak I.L."/>
            <person name="Garbelotto M."/>
            <person name="Gijzen M."/>
            <person name="Gordon S.G."/>
            <person name="Govers F."/>
            <person name="Grunwald N.J."/>
            <person name="Huang W."/>
            <person name="Ivors K.L."/>
            <person name="Jones R.W."/>
            <person name="Kamoun S."/>
            <person name="Krampis K."/>
            <person name="Lamour K.H."/>
            <person name="Lee M.K."/>
            <person name="McDonald W.H."/>
            <person name="Medina M."/>
            <person name="Meijer H.J."/>
            <person name="Nordberg E.K."/>
            <person name="Maclean D.J."/>
            <person name="Ospina-Giraldo M.D."/>
            <person name="Morris P.F."/>
            <person name="Phuntumart V."/>
            <person name="Putnam N.H."/>
            <person name="Rash S."/>
            <person name="Rose J.K."/>
            <person name="Sakihama Y."/>
            <person name="Salamov A.A."/>
            <person name="Savidor A."/>
            <person name="Scheuring C.F."/>
            <person name="Smith B.M."/>
            <person name="Sobral B.W."/>
            <person name="Terry A."/>
            <person name="Torto-Alalibo T.A."/>
            <person name="Win J."/>
            <person name="Xu Z."/>
            <person name="Zhang H."/>
            <person name="Grigoriev I.V."/>
            <person name="Rokhsar D.S."/>
            <person name="Boore J.L."/>
        </authorList>
    </citation>
    <scope>NUCLEOTIDE SEQUENCE [LARGE SCALE GENOMIC DNA]</scope>
    <source>
        <strain evidence="1 2">P6497</strain>
    </source>
</reference>
<gene>
    <name evidence="1" type="ORF">PHYSODRAFT_517241</name>
</gene>
<name>G4ZZ11_PHYSP</name>
<dbReference type="GeneID" id="20659900"/>
<protein>
    <recommendedName>
        <fullName evidence="3">Reverse transcriptase zinc-binding domain-containing protein</fullName>
    </recommendedName>
</protein>
<dbReference type="OMA" id="IFWICAN"/>
<evidence type="ECO:0000313" key="1">
    <source>
        <dbReference type="EMBL" id="EGZ12194.1"/>
    </source>
</evidence>
<dbReference type="EMBL" id="JH159157">
    <property type="protein sequence ID" value="EGZ12194.1"/>
    <property type="molecule type" value="Genomic_DNA"/>
</dbReference>
<dbReference type="RefSeq" id="XP_009532527.1">
    <property type="nucleotide sequence ID" value="XM_009534232.1"/>
</dbReference>
<organism evidence="1 2">
    <name type="scientific">Phytophthora sojae (strain P6497)</name>
    <name type="common">Soybean stem and root rot agent</name>
    <name type="synonym">Phytophthora megasperma f. sp. glycines</name>
    <dbReference type="NCBI Taxonomy" id="1094619"/>
    <lineage>
        <taxon>Eukaryota</taxon>
        <taxon>Sar</taxon>
        <taxon>Stramenopiles</taxon>
        <taxon>Oomycota</taxon>
        <taxon>Peronosporomycetes</taxon>
        <taxon>Peronosporales</taxon>
        <taxon>Peronosporaceae</taxon>
        <taxon>Phytophthora</taxon>
    </lineage>
</organism>
<proteinExistence type="predicted"/>
<evidence type="ECO:0008006" key="3">
    <source>
        <dbReference type="Google" id="ProtNLM"/>
    </source>
</evidence>
<keyword evidence="2" id="KW-1185">Reference proteome</keyword>
<dbReference type="Proteomes" id="UP000002640">
    <property type="component" value="Unassembled WGS sequence"/>
</dbReference>
<dbReference type="AlphaFoldDB" id="G4ZZ11"/>
<sequence length="237" mass="27675">MQQTPKELWSHGNMLSEYQVWVAYRLATCQLSLYFDGRQQNNSCRKLDRCQGQKETLEHIFWQCPCAQACWQEVAQRWTGQVQSPERVRMFESYCASRSAPPISQRIRTRLATVFEGESEAYEGEWKRLWRILCTICVTSLWIQRNRVVHQGGRVSQESSVSEFRQAAGRHLRALAKRERRKPHTMVQGTWLLLCLDMYDCPLHETPQQVVSHVRPPGSLKTPALISWLRAYQTSCT</sequence>
<dbReference type="STRING" id="1094619.G4ZZ11"/>
<evidence type="ECO:0000313" key="2">
    <source>
        <dbReference type="Proteomes" id="UP000002640"/>
    </source>
</evidence>
<accession>G4ZZ11</accession>
<dbReference type="InParanoid" id="G4ZZ11"/>